<keyword evidence="1" id="KW-0812">Transmembrane</keyword>
<dbReference type="EMBL" id="ASSJ01000003">
    <property type="protein sequence ID" value="ERN43082.1"/>
    <property type="molecule type" value="Genomic_DNA"/>
</dbReference>
<evidence type="ECO:0000313" key="2">
    <source>
        <dbReference type="EMBL" id="ERN43082.1"/>
    </source>
</evidence>
<proteinExistence type="predicted"/>
<feature type="transmembrane region" description="Helical" evidence="1">
    <location>
        <begin position="73"/>
        <end position="106"/>
    </location>
</feature>
<reference evidence="2 3" key="1">
    <citation type="submission" date="2013-05" db="EMBL/GenBank/DDBJ databases">
        <title>Draft genome sequence of Rubidibacter lacunae KORDI 51-2.</title>
        <authorList>
            <person name="Choi D.H."/>
            <person name="Noh J.H."/>
            <person name="Kwon K.-K."/>
            <person name="Lee J.-H."/>
            <person name="Ryu J.-Y."/>
        </authorList>
    </citation>
    <scope>NUCLEOTIDE SEQUENCE [LARGE SCALE GENOMIC DNA]</scope>
    <source>
        <strain evidence="2 3">KORDI 51-2</strain>
    </source>
</reference>
<dbReference type="AlphaFoldDB" id="U5DQI2"/>
<comment type="caution">
    <text evidence="2">The sequence shown here is derived from an EMBL/GenBank/DDBJ whole genome shotgun (WGS) entry which is preliminary data.</text>
</comment>
<sequence>MANRTNAKDVLRRYATGDRDFRDLSLRGQSFKNADLSGADFTEADIRGTNFSEATLCGTNFTKAKVGLQRRWVVGVLAIVFALSALASFLSHIVILLVSYSVALLVQIPVSLELSSLRLSLALDRYLPYTPTLSLELSL</sequence>
<dbReference type="Pfam" id="PF00805">
    <property type="entry name" value="Pentapeptide"/>
    <property type="match status" value="1"/>
</dbReference>
<gene>
    <name evidence="2" type="ORF">KR51_00001440</name>
</gene>
<dbReference type="eggNOG" id="COG1357">
    <property type="taxonomic scope" value="Bacteria"/>
</dbReference>
<keyword evidence="3" id="KW-1185">Reference proteome</keyword>
<dbReference type="SUPFAM" id="SSF141571">
    <property type="entry name" value="Pentapeptide repeat-like"/>
    <property type="match status" value="1"/>
</dbReference>
<dbReference type="InParanoid" id="U5DQI2"/>
<name>U5DQI2_9CHRO</name>
<evidence type="ECO:0000313" key="3">
    <source>
        <dbReference type="Proteomes" id="UP000016960"/>
    </source>
</evidence>
<protein>
    <submittedName>
        <fullName evidence="2">Putative low-complexity protein</fullName>
    </submittedName>
</protein>
<dbReference type="RefSeq" id="WP_022603829.1">
    <property type="nucleotide sequence ID" value="NZ_ASSJ01000003.1"/>
</dbReference>
<evidence type="ECO:0000256" key="1">
    <source>
        <dbReference type="SAM" id="Phobius"/>
    </source>
</evidence>
<dbReference type="STRING" id="582515.KR51_00001440"/>
<accession>U5DQI2</accession>
<organism evidence="2 3">
    <name type="scientific">Rubidibacter lacunae KORDI 51-2</name>
    <dbReference type="NCBI Taxonomy" id="582515"/>
    <lineage>
        <taxon>Bacteria</taxon>
        <taxon>Bacillati</taxon>
        <taxon>Cyanobacteriota</taxon>
        <taxon>Cyanophyceae</taxon>
        <taxon>Oscillatoriophycideae</taxon>
        <taxon>Chroococcales</taxon>
        <taxon>Aphanothecaceae</taxon>
        <taxon>Rubidibacter</taxon>
    </lineage>
</organism>
<keyword evidence="1" id="KW-0472">Membrane</keyword>
<dbReference type="InterPro" id="IPR001646">
    <property type="entry name" value="5peptide_repeat"/>
</dbReference>
<dbReference type="Gene3D" id="2.160.20.80">
    <property type="entry name" value="E3 ubiquitin-protein ligase SopA"/>
    <property type="match status" value="1"/>
</dbReference>
<keyword evidence="1" id="KW-1133">Transmembrane helix</keyword>
<dbReference type="Proteomes" id="UP000016960">
    <property type="component" value="Unassembled WGS sequence"/>
</dbReference>